<dbReference type="CTD" id="8589674"/>
<dbReference type="WormBase" id="CBG17862">
    <property type="protein sequence ID" value="CBP46699"/>
    <property type="gene ID" value="WBGene00037377"/>
</dbReference>
<feature type="transmembrane region" description="Helical" evidence="1">
    <location>
        <begin position="326"/>
        <end position="349"/>
    </location>
</feature>
<dbReference type="GeneID" id="8589674"/>
<feature type="transmembrane region" description="Helical" evidence="1">
    <location>
        <begin position="167"/>
        <end position="186"/>
    </location>
</feature>
<dbReference type="KEGG" id="cbr:CBG_17862"/>
<evidence type="ECO:0000313" key="5">
    <source>
        <dbReference type="Proteomes" id="UP000008549"/>
    </source>
</evidence>
<dbReference type="Proteomes" id="UP000008549">
    <property type="component" value="Unassembled WGS sequence"/>
</dbReference>
<name>A8XRY8_CAEBR</name>
<feature type="transmembrane region" description="Helical" evidence="1">
    <location>
        <begin position="77"/>
        <end position="95"/>
    </location>
</feature>
<dbReference type="GO" id="GO:0016747">
    <property type="term" value="F:acyltransferase activity, transferring groups other than amino-acyl groups"/>
    <property type="evidence" value="ECO:0007669"/>
    <property type="project" value="InterPro"/>
</dbReference>
<proteinExistence type="predicted"/>
<dbReference type="Pfam" id="PF01757">
    <property type="entry name" value="Acyl_transf_3"/>
    <property type="match status" value="1"/>
</dbReference>
<evidence type="ECO:0000259" key="3">
    <source>
        <dbReference type="Pfam" id="PF19040"/>
    </source>
</evidence>
<feature type="transmembrane region" description="Helical" evidence="1">
    <location>
        <begin position="247"/>
        <end position="266"/>
    </location>
</feature>
<gene>
    <name evidence="4 6" type="ORF">CBG17862</name>
    <name evidence="4" type="ORF">CBG_17862</name>
</gene>
<dbReference type="InterPro" id="IPR002656">
    <property type="entry name" value="Acyl_transf_3_dom"/>
</dbReference>
<reference evidence="4 5" key="1">
    <citation type="journal article" date="2003" name="PLoS Biol.">
        <title>The genome sequence of Caenorhabditis briggsae: a platform for comparative genomics.</title>
        <authorList>
            <person name="Stein L.D."/>
            <person name="Bao Z."/>
            <person name="Blasiar D."/>
            <person name="Blumenthal T."/>
            <person name="Brent M.R."/>
            <person name="Chen N."/>
            <person name="Chinwalla A."/>
            <person name="Clarke L."/>
            <person name="Clee C."/>
            <person name="Coghlan A."/>
            <person name="Coulson A."/>
            <person name="D'Eustachio P."/>
            <person name="Fitch D.H."/>
            <person name="Fulton L.A."/>
            <person name="Fulton R.E."/>
            <person name="Griffiths-Jones S."/>
            <person name="Harris T.W."/>
            <person name="Hillier L.W."/>
            <person name="Kamath R."/>
            <person name="Kuwabara P.E."/>
            <person name="Mardis E.R."/>
            <person name="Marra M.A."/>
            <person name="Miner T.L."/>
            <person name="Minx P."/>
            <person name="Mullikin J.C."/>
            <person name="Plumb R.W."/>
            <person name="Rogers J."/>
            <person name="Schein J.E."/>
            <person name="Sohrmann M."/>
            <person name="Spieth J."/>
            <person name="Stajich J.E."/>
            <person name="Wei C."/>
            <person name="Willey D."/>
            <person name="Wilson R.K."/>
            <person name="Durbin R."/>
            <person name="Waterston R.H."/>
        </authorList>
    </citation>
    <scope>NUCLEOTIDE SEQUENCE [LARGE SCALE GENOMIC DNA]</scope>
    <source>
        <strain evidence="4 5">AF16</strain>
    </source>
</reference>
<dbReference type="HOGENOM" id="CLU_005679_12_1_1"/>
<keyword evidence="1" id="KW-0812">Transmembrane</keyword>
<accession>A8XRY8</accession>
<feature type="transmembrane region" description="Helical" evidence="1">
    <location>
        <begin position="34"/>
        <end position="56"/>
    </location>
</feature>
<dbReference type="RefSeq" id="XP_045096320.1">
    <property type="nucleotide sequence ID" value="XM_045237065.1"/>
</dbReference>
<dbReference type="STRING" id="6238.A8XRY8"/>
<feature type="domain" description="Acyltransferase 3" evidence="2">
    <location>
        <begin position="10"/>
        <end position="344"/>
    </location>
</feature>
<keyword evidence="1" id="KW-1133">Transmembrane helix</keyword>
<evidence type="ECO:0000259" key="2">
    <source>
        <dbReference type="Pfam" id="PF01757"/>
    </source>
</evidence>
<feature type="transmembrane region" description="Helical" evidence="1">
    <location>
        <begin position="301"/>
        <end position="320"/>
    </location>
</feature>
<feature type="transmembrane region" description="Helical" evidence="1">
    <location>
        <begin position="141"/>
        <end position="160"/>
    </location>
</feature>
<dbReference type="InterPro" id="IPR050879">
    <property type="entry name" value="Acyltransferase_3"/>
</dbReference>
<evidence type="ECO:0000256" key="1">
    <source>
        <dbReference type="SAM" id="Phobius"/>
    </source>
</evidence>
<dbReference type="GO" id="GO:0016020">
    <property type="term" value="C:membrane"/>
    <property type="evidence" value="ECO:0000318"/>
    <property type="project" value="GO_Central"/>
</dbReference>
<dbReference type="InParanoid" id="A8XRY8"/>
<sequence>MEKSGHRQDVQVVRGIAIISVVAFHFYPKIFPNGYLGVDQFFVISGYLMCMLLKRVENRSWYILIGSFYYRRMKRIVPLYFLTILLVLMGLHWQLTWSGMDSNIRSAKKALMFISNEPGLAELTDYFNKLSSARDFFTHTWSLSVEVQFYTMVPILFLLTRCVSPKFTLLIFSTSGVLSFFYHLLASNPEEAFKSVLARVWQFVLGMIVYLKVSERQRNQKVSEDEVALLEFMRNEEKKECYYHRAVNDNINVVLLATIAITSYSIQLNPLFARVTTTCFTALFIYCCPENEPPFHKVFHFFGDISFALYLIHWPFYAYWKMIGAGSSMILALTLVAAVFIATIAHLSFEKWSLKLGWRSVFFLVIVLAAFNFTAVYKEEIEMHFKVSTTSSEYVFFFNLVYILLFLILRSFQVFNQYLNATFTSFDQVDAQNRLWQKNDFVQLEIPGSKSWVGIHNRINLPPGGTSKFMIVGSSTAANLAPLIQDECGFKAKSIVQFTFPACEPIYPTEQSHCIKKLDEFHKAVAIEKPDYLFLGGRFLNMGNRLAANLTNLEYDQVLAVARDRLQKYMESVSQKIVLIHAFPRPSIPNLEKLAQLFREKKTPLEIDVIDVLIFSMIRKNQKLFQKLVIEPIENGYLIARERYDALLKGCGHRCDFIDYTTFLRDNTTNSVRYFNDIGLSYFTLGLHLSPLALELARPTMAELCKRL</sequence>
<evidence type="ECO:0000313" key="6">
    <source>
        <dbReference type="WormBase" id="CBG17862"/>
    </source>
</evidence>
<dbReference type="AlphaFoldDB" id="A8XRY8"/>
<reference evidence="4 5" key="2">
    <citation type="journal article" date="2011" name="PLoS Genet.">
        <title>Caenorhabditis briggsae recombinant inbred line genotypes reveal inter-strain incompatibility and the evolution of recombination.</title>
        <authorList>
            <person name="Ross J.A."/>
            <person name="Koboldt D.C."/>
            <person name="Staisch J.E."/>
            <person name="Chamberlin H.M."/>
            <person name="Gupta B.P."/>
            <person name="Miller R.D."/>
            <person name="Baird S.E."/>
            <person name="Haag E.S."/>
        </authorList>
    </citation>
    <scope>NUCLEOTIDE SEQUENCE [LARGE SCALE GENOMIC DNA]</scope>
    <source>
        <strain evidence="4 5">AF16</strain>
    </source>
</reference>
<keyword evidence="1" id="KW-0472">Membrane</keyword>
<evidence type="ECO:0000313" key="4">
    <source>
        <dbReference type="EMBL" id="CAP35407.2"/>
    </source>
</evidence>
<dbReference type="PANTHER" id="PTHR23028:SF127">
    <property type="entry name" value="ACYL_TRANSF_3 DOMAIN-CONTAINING PROTEIN-RELATED"/>
    <property type="match status" value="1"/>
</dbReference>
<dbReference type="Pfam" id="PF19040">
    <property type="entry name" value="SGNH"/>
    <property type="match status" value="1"/>
</dbReference>
<dbReference type="PANTHER" id="PTHR23028">
    <property type="entry name" value="ACETYLTRANSFERASE"/>
    <property type="match status" value="1"/>
</dbReference>
<keyword evidence="5" id="KW-1185">Reference proteome</keyword>
<dbReference type="EMBL" id="HE601413">
    <property type="protein sequence ID" value="CAP35407.2"/>
    <property type="molecule type" value="Genomic_DNA"/>
</dbReference>
<protein>
    <submittedName>
        <fullName evidence="4">Protein CBG17862</fullName>
    </submittedName>
</protein>
<feature type="transmembrane region" description="Helical" evidence="1">
    <location>
        <begin position="12"/>
        <end position="28"/>
    </location>
</feature>
<feature type="transmembrane region" description="Helical" evidence="1">
    <location>
        <begin position="356"/>
        <end position="374"/>
    </location>
</feature>
<organism evidence="4 5">
    <name type="scientific">Caenorhabditis briggsae</name>
    <dbReference type="NCBI Taxonomy" id="6238"/>
    <lineage>
        <taxon>Eukaryota</taxon>
        <taxon>Metazoa</taxon>
        <taxon>Ecdysozoa</taxon>
        <taxon>Nematoda</taxon>
        <taxon>Chromadorea</taxon>
        <taxon>Rhabditida</taxon>
        <taxon>Rhabditina</taxon>
        <taxon>Rhabditomorpha</taxon>
        <taxon>Rhabditoidea</taxon>
        <taxon>Rhabditidae</taxon>
        <taxon>Peloderinae</taxon>
        <taxon>Caenorhabditis</taxon>
    </lineage>
</organism>
<dbReference type="GO" id="GO:0000271">
    <property type="term" value="P:polysaccharide biosynthetic process"/>
    <property type="evidence" value="ECO:0000318"/>
    <property type="project" value="GO_Central"/>
</dbReference>
<dbReference type="eggNOG" id="ENOG502RT80">
    <property type="taxonomic scope" value="Eukaryota"/>
</dbReference>
<dbReference type="OMA" id="PLIQDEC"/>
<feature type="transmembrane region" description="Helical" evidence="1">
    <location>
        <begin position="394"/>
        <end position="412"/>
    </location>
</feature>
<dbReference type="InterPro" id="IPR043968">
    <property type="entry name" value="SGNH"/>
</dbReference>
<feature type="transmembrane region" description="Helical" evidence="1">
    <location>
        <begin position="192"/>
        <end position="211"/>
    </location>
</feature>
<feature type="domain" description="SGNH" evidence="3">
    <location>
        <begin position="462"/>
        <end position="702"/>
    </location>
</feature>